<comment type="caution">
    <text evidence="1">The sequence shown here is derived from an EMBL/GenBank/DDBJ whole genome shotgun (WGS) entry which is preliminary data.</text>
</comment>
<keyword evidence="2" id="KW-1185">Reference proteome</keyword>
<evidence type="ECO:0000313" key="2">
    <source>
        <dbReference type="Proteomes" id="UP000827092"/>
    </source>
</evidence>
<dbReference type="Proteomes" id="UP000827092">
    <property type="component" value="Unassembled WGS sequence"/>
</dbReference>
<name>A0AAV6VR00_9ARAC</name>
<proteinExistence type="predicted"/>
<sequence>MHHRAQSQYHFAVCCSAHPKSSIVGPLEFARGGKRRPTLQRERQCRKFGNGYQVSIALHDCMYEDFLVHLTRSNLHQNNTINHNA</sequence>
<evidence type="ECO:0000313" key="1">
    <source>
        <dbReference type="EMBL" id="KAG8198488.1"/>
    </source>
</evidence>
<accession>A0AAV6VR00</accession>
<organism evidence="1 2">
    <name type="scientific">Oedothorax gibbosus</name>
    <dbReference type="NCBI Taxonomy" id="931172"/>
    <lineage>
        <taxon>Eukaryota</taxon>
        <taxon>Metazoa</taxon>
        <taxon>Ecdysozoa</taxon>
        <taxon>Arthropoda</taxon>
        <taxon>Chelicerata</taxon>
        <taxon>Arachnida</taxon>
        <taxon>Araneae</taxon>
        <taxon>Araneomorphae</taxon>
        <taxon>Entelegynae</taxon>
        <taxon>Araneoidea</taxon>
        <taxon>Linyphiidae</taxon>
        <taxon>Erigoninae</taxon>
        <taxon>Oedothorax</taxon>
    </lineage>
</organism>
<gene>
    <name evidence="1" type="ORF">JTE90_017354</name>
</gene>
<reference evidence="1 2" key="1">
    <citation type="journal article" date="2022" name="Nat. Ecol. Evol.">
        <title>A masculinizing supergene underlies an exaggerated male reproductive morph in a spider.</title>
        <authorList>
            <person name="Hendrickx F."/>
            <person name="De Corte Z."/>
            <person name="Sonet G."/>
            <person name="Van Belleghem S.M."/>
            <person name="Kostlbacher S."/>
            <person name="Vangestel C."/>
        </authorList>
    </citation>
    <scope>NUCLEOTIDE SEQUENCE [LARGE SCALE GENOMIC DNA]</scope>
    <source>
        <strain evidence="1">W744_W776</strain>
    </source>
</reference>
<dbReference type="AlphaFoldDB" id="A0AAV6VR00"/>
<protein>
    <submittedName>
        <fullName evidence="1">Uncharacterized protein</fullName>
    </submittedName>
</protein>
<dbReference type="EMBL" id="JAFNEN010000039">
    <property type="protein sequence ID" value="KAG8198488.1"/>
    <property type="molecule type" value="Genomic_DNA"/>
</dbReference>